<dbReference type="InterPro" id="IPR038672">
    <property type="entry name" value="CpcT/CpeT_sf"/>
</dbReference>
<evidence type="ECO:0000256" key="2">
    <source>
        <dbReference type="ARBA" id="ARBA00023239"/>
    </source>
</evidence>
<organism evidence="4 5">
    <name type="scientific">Ceratopteris richardii</name>
    <name type="common">Triangle waterfern</name>
    <dbReference type="NCBI Taxonomy" id="49495"/>
    <lineage>
        <taxon>Eukaryota</taxon>
        <taxon>Viridiplantae</taxon>
        <taxon>Streptophyta</taxon>
        <taxon>Embryophyta</taxon>
        <taxon>Tracheophyta</taxon>
        <taxon>Polypodiopsida</taxon>
        <taxon>Polypodiidae</taxon>
        <taxon>Polypodiales</taxon>
        <taxon>Pteridineae</taxon>
        <taxon>Pteridaceae</taxon>
        <taxon>Parkerioideae</taxon>
        <taxon>Ceratopteris</taxon>
    </lineage>
</organism>
<gene>
    <name evidence="4" type="ORF">KP509_05G091700</name>
</gene>
<keyword evidence="2" id="KW-0456">Lyase</keyword>
<proteinExistence type="inferred from homology"/>
<keyword evidence="5" id="KW-1185">Reference proteome</keyword>
<reference evidence="4" key="1">
    <citation type="submission" date="2021-08" db="EMBL/GenBank/DDBJ databases">
        <title>WGS assembly of Ceratopteris richardii.</title>
        <authorList>
            <person name="Marchant D.B."/>
            <person name="Chen G."/>
            <person name="Jenkins J."/>
            <person name="Shu S."/>
            <person name="Leebens-Mack J."/>
            <person name="Grimwood J."/>
            <person name="Schmutz J."/>
            <person name="Soltis P."/>
            <person name="Soltis D."/>
            <person name="Chen Z.-H."/>
        </authorList>
    </citation>
    <scope>NUCLEOTIDE SEQUENCE</scope>
    <source>
        <strain evidence="4">Whitten #5841</strain>
        <tissue evidence="4">Leaf</tissue>
    </source>
</reference>
<evidence type="ECO:0000256" key="3">
    <source>
        <dbReference type="SAM" id="MobiDB-lite"/>
    </source>
</evidence>
<comment type="caution">
    <text evidence="4">The sequence shown here is derived from an EMBL/GenBank/DDBJ whole genome shotgun (WGS) entry which is preliminary data.</text>
</comment>
<sequence length="253" mass="27656">MAASNAGSSASSTNKEDSGGSGHTLRNLVVTAVGLLGGALLLRKFSTKTPSQPPPPAAVDHTRKLADALVGERFSTEQAIKDSDTYLDLRLKSCPAAELEDGSRVIYVEQAFASEPVNPYIQRFLKVKPCPKDFKCDVEVASFTIRNPEEYENFCERPKEQRPQPVKVVGDIGEHLTTLQMLQCLPNEQCLYKGSTPPGGIPNSLEGATTSTSDLVVFKDGTMQCWDRGYNVQGIQVWGIEKGPYEFKLESQK</sequence>
<dbReference type="PANTHER" id="PTHR35137">
    <property type="entry name" value="CHROMOPHORE LYASE CRL, CHLOROPLASTIC"/>
    <property type="match status" value="1"/>
</dbReference>
<dbReference type="Proteomes" id="UP000825935">
    <property type="component" value="Chromosome 5"/>
</dbReference>
<dbReference type="AlphaFoldDB" id="A0A8T2V0U2"/>
<dbReference type="Pfam" id="PF06206">
    <property type="entry name" value="CpeT"/>
    <property type="match status" value="1"/>
</dbReference>
<dbReference type="InterPro" id="IPR010404">
    <property type="entry name" value="CpcT/CpeT"/>
</dbReference>
<dbReference type="CDD" id="cd16338">
    <property type="entry name" value="CpcT"/>
    <property type="match status" value="1"/>
</dbReference>
<evidence type="ECO:0000313" key="4">
    <source>
        <dbReference type="EMBL" id="KAH7437839.1"/>
    </source>
</evidence>
<accession>A0A8T2V0U2</accession>
<feature type="region of interest" description="Disordered" evidence="3">
    <location>
        <begin position="1"/>
        <end position="23"/>
    </location>
</feature>
<evidence type="ECO:0000313" key="5">
    <source>
        <dbReference type="Proteomes" id="UP000825935"/>
    </source>
</evidence>
<protein>
    <submittedName>
        <fullName evidence="4">Uncharacterized protein</fullName>
    </submittedName>
</protein>
<comment type="similarity">
    <text evidence="1">Belongs to the CpcT/CpeT biliprotein lyase family.</text>
</comment>
<dbReference type="Gene3D" id="2.40.128.590">
    <property type="entry name" value="CpcT/CpeT domain"/>
    <property type="match status" value="1"/>
</dbReference>
<dbReference type="GO" id="GO:0016829">
    <property type="term" value="F:lyase activity"/>
    <property type="evidence" value="ECO:0007669"/>
    <property type="project" value="UniProtKB-KW"/>
</dbReference>
<dbReference type="EMBL" id="CM035410">
    <property type="protein sequence ID" value="KAH7437839.1"/>
    <property type="molecule type" value="Genomic_DNA"/>
</dbReference>
<dbReference type="OrthoDB" id="1891035at2759"/>
<dbReference type="PANTHER" id="PTHR35137:SF1">
    <property type="entry name" value="CHROMOPHORE LYASE CRL, CHLOROPLASTIC"/>
    <property type="match status" value="1"/>
</dbReference>
<feature type="compositionally biased region" description="Low complexity" evidence="3">
    <location>
        <begin position="1"/>
        <end position="12"/>
    </location>
</feature>
<name>A0A8T2V0U2_CERRI</name>
<evidence type="ECO:0000256" key="1">
    <source>
        <dbReference type="ARBA" id="ARBA00008206"/>
    </source>
</evidence>